<reference evidence="2" key="1">
    <citation type="submission" date="2016-05" db="EMBL/GenBank/DDBJ databases">
        <title>Comparative genomics of biotechnologically important yeasts.</title>
        <authorList>
            <consortium name="DOE Joint Genome Institute"/>
            <person name="Riley R."/>
            <person name="Haridas S."/>
            <person name="Wolfe K.H."/>
            <person name="Lopes M.R."/>
            <person name="Hittinger C.T."/>
            <person name="Goker M."/>
            <person name="Salamov A."/>
            <person name="Wisecaver J."/>
            <person name="Long T.M."/>
            <person name="Aerts A.L."/>
            <person name="Barry K."/>
            <person name="Choi C."/>
            <person name="Clum A."/>
            <person name="Coughlan A.Y."/>
            <person name="Deshpande S."/>
            <person name="Douglass A.P."/>
            <person name="Hanson S.J."/>
            <person name="Klenk H.-P."/>
            <person name="Labutti K."/>
            <person name="Lapidus A."/>
            <person name="Lindquist E."/>
            <person name="Lipzen A."/>
            <person name="Meier-Kolthoff J.P."/>
            <person name="Ohm R.A."/>
            <person name="Otillar R.P."/>
            <person name="Pangilinan J."/>
            <person name="Peng Y."/>
            <person name="Rokas A."/>
            <person name="Rosa C.A."/>
            <person name="Scheuner C."/>
            <person name="Sibirny A.A."/>
            <person name="Slot J.C."/>
            <person name="Stielow J.B."/>
            <person name="Sun H."/>
            <person name="Kurtzman C.P."/>
            <person name="Blackwell M."/>
            <person name="Grigoriev I.V."/>
            <person name="Jeffries T.W."/>
        </authorList>
    </citation>
    <scope>NUCLEOTIDE SEQUENCE [LARGE SCALE GENOMIC DNA]</scope>
    <source>
        <strain evidence="2">DSM 1968</strain>
    </source>
</reference>
<organism evidence="1 2">
    <name type="scientific">Ascoidea rubescens DSM 1968</name>
    <dbReference type="NCBI Taxonomy" id="1344418"/>
    <lineage>
        <taxon>Eukaryota</taxon>
        <taxon>Fungi</taxon>
        <taxon>Dikarya</taxon>
        <taxon>Ascomycota</taxon>
        <taxon>Saccharomycotina</taxon>
        <taxon>Saccharomycetes</taxon>
        <taxon>Ascoideaceae</taxon>
        <taxon>Ascoidea</taxon>
    </lineage>
</organism>
<keyword evidence="2" id="KW-1185">Reference proteome</keyword>
<dbReference type="AlphaFoldDB" id="A0A1D2VBQ7"/>
<dbReference type="RefSeq" id="XP_020045220.1">
    <property type="nucleotide sequence ID" value="XM_020193941.1"/>
</dbReference>
<dbReference type="InParanoid" id="A0A1D2VBQ7"/>
<evidence type="ECO:0000313" key="2">
    <source>
        <dbReference type="Proteomes" id="UP000095038"/>
    </source>
</evidence>
<protein>
    <submittedName>
        <fullName evidence="1">Uncharacterized protein</fullName>
    </submittedName>
</protein>
<proteinExistence type="predicted"/>
<evidence type="ECO:0000313" key="1">
    <source>
        <dbReference type="EMBL" id="ODV58913.1"/>
    </source>
</evidence>
<dbReference type="Proteomes" id="UP000095038">
    <property type="component" value="Unassembled WGS sequence"/>
</dbReference>
<gene>
    <name evidence="1" type="ORF">ASCRUDRAFT_77628</name>
</gene>
<accession>A0A1D2VBQ7</accession>
<dbReference type="GeneID" id="30967577"/>
<sequence length="80" mass="9577">MCQPQYESIPFGSIRYLTFWECCNEHQEVLVTEESIEDTYFDIICTQCNHRFCQYCEINEIVKQTNNGIDLYEFLAMSEQ</sequence>
<dbReference type="EMBL" id="KV454489">
    <property type="protein sequence ID" value="ODV58913.1"/>
    <property type="molecule type" value="Genomic_DNA"/>
</dbReference>
<name>A0A1D2VBQ7_9ASCO</name>